<keyword evidence="5" id="KW-1185">Reference proteome</keyword>
<protein>
    <submittedName>
        <fullName evidence="4">Uncharacterized protein</fullName>
    </submittedName>
</protein>
<dbReference type="SUPFAM" id="SSF52540">
    <property type="entry name" value="P-loop containing nucleoside triphosphate hydrolases"/>
    <property type="match status" value="1"/>
</dbReference>
<evidence type="ECO:0000313" key="4">
    <source>
        <dbReference type="EMBL" id="KAF9328245.1"/>
    </source>
</evidence>
<keyword evidence="1" id="KW-0547">Nucleotide-binding</keyword>
<evidence type="ECO:0000256" key="2">
    <source>
        <dbReference type="ARBA" id="ARBA00023134"/>
    </source>
</evidence>
<comment type="caution">
    <text evidence="4">The sequence shown here is derived from an EMBL/GenBank/DDBJ whole genome shotgun (WGS) entry which is preliminary data.</text>
</comment>
<dbReference type="AlphaFoldDB" id="A0A9P5SFL3"/>
<feature type="compositionally biased region" description="Basic and acidic residues" evidence="3">
    <location>
        <begin position="224"/>
        <end position="238"/>
    </location>
</feature>
<organism evidence="4 5">
    <name type="scientific">Podila minutissima</name>
    <dbReference type="NCBI Taxonomy" id="64525"/>
    <lineage>
        <taxon>Eukaryota</taxon>
        <taxon>Fungi</taxon>
        <taxon>Fungi incertae sedis</taxon>
        <taxon>Mucoromycota</taxon>
        <taxon>Mortierellomycotina</taxon>
        <taxon>Mortierellomycetes</taxon>
        <taxon>Mortierellales</taxon>
        <taxon>Mortierellaceae</taxon>
        <taxon>Podila</taxon>
    </lineage>
</organism>
<feature type="region of interest" description="Disordered" evidence="3">
    <location>
        <begin position="224"/>
        <end position="324"/>
    </location>
</feature>
<name>A0A9P5SFL3_9FUNG</name>
<dbReference type="PROSITE" id="PS51417">
    <property type="entry name" value="ARF"/>
    <property type="match status" value="1"/>
</dbReference>
<gene>
    <name evidence="4" type="ORF">BG006_008539</name>
</gene>
<reference evidence="4" key="1">
    <citation type="journal article" date="2020" name="Fungal Divers.">
        <title>Resolving the Mortierellaceae phylogeny through synthesis of multi-gene phylogenetics and phylogenomics.</title>
        <authorList>
            <person name="Vandepol N."/>
            <person name="Liber J."/>
            <person name="Desiro A."/>
            <person name="Na H."/>
            <person name="Kennedy M."/>
            <person name="Barry K."/>
            <person name="Grigoriev I.V."/>
            <person name="Miller A.N."/>
            <person name="O'Donnell K."/>
            <person name="Stajich J.E."/>
            <person name="Bonito G."/>
        </authorList>
    </citation>
    <scope>NUCLEOTIDE SEQUENCE</scope>
    <source>
        <strain evidence="4">NVP1</strain>
    </source>
</reference>
<sequence>MATAVPHNTIQHTFIENKPPMVPRQSTSDVLSFTQIIADRLGPSQNVFDYFSAASEASVSSLVASPPASPAPASPVSPSFGLGMFSKRQSLILDASTAPQSTVSLMDNNGIPPIAPMTKAQKRKSFAQSLRSMLSLSQLLSTTKATEPVGPPHYNILVLGSDSAPLASTLYKMSSVLPSTTKISHYQEISGFFVAYFRSNGSFTCSPKSSTELSADKAFQFREGGEVKSRRRSNRETTIEDAVEGLSIGGKKEKPVLTPLDTNATRPSGPRRSSEESAATLTGAQGSPDDASTLSRTSTRRGSSSSVSAATVLEGEEPQSPSAKANASLSVHAFSLDTTWPVPRQLAQTFWFPHAHGIIYIVDATRKNDPRGMDHLINARQFLASLMADTTFKRRDIPVVVFANKAGVDESCFRVDEIAEILGCEDWDGDVVVTGGDKETPGSRAWCVKSTRSDGEGDGLRESVEWLKSRMGEVWKI</sequence>
<dbReference type="Proteomes" id="UP000696485">
    <property type="component" value="Unassembled WGS sequence"/>
</dbReference>
<proteinExistence type="predicted"/>
<feature type="compositionally biased region" description="Low complexity" evidence="3">
    <location>
        <begin position="291"/>
        <end position="313"/>
    </location>
</feature>
<dbReference type="InterPro" id="IPR027417">
    <property type="entry name" value="P-loop_NTPase"/>
</dbReference>
<dbReference type="GO" id="GO:0003924">
    <property type="term" value="F:GTPase activity"/>
    <property type="evidence" value="ECO:0007669"/>
    <property type="project" value="InterPro"/>
</dbReference>
<keyword evidence="2" id="KW-0342">GTP-binding</keyword>
<accession>A0A9P5SFL3</accession>
<evidence type="ECO:0000313" key="5">
    <source>
        <dbReference type="Proteomes" id="UP000696485"/>
    </source>
</evidence>
<dbReference type="Gene3D" id="3.40.50.300">
    <property type="entry name" value="P-loop containing nucleotide triphosphate hydrolases"/>
    <property type="match status" value="1"/>
</dbReference>
<dbReference type="GO" id="GO:0005525">
    <property type="term" value="F:GTP binding"/>
    <property type="evidence" value="ECO:0007669"/>
    <property type="project" value="UniProtKB-KW"/>
</dbReference>
<dbReference type="Pfam" id="PF00025">
    <property type="entry name" value="Arf"/>
    <property type="match status" value="1"/>
</dbReference>
<dbReference type="EMBL" id="JAAAUY010000583">
    <property type="protein sequence ID" value="KAF9328245.1"/>
    <property type="molecule type" value="Genomic_DNA"/>
</dbReference>
<evidence type="ECO:0000256" key="1">
    <source>
        <dbReference type="ARBA" id="ARBA00022741"/>
    </source>
</evidence>
<dbReference type="InterPro" id="IPR006689">
    <property type="entry name" value="Small_GTPase_ARF/SAR"/>
</dbReference>
<evidence type="ECO:0000256" key="3">
    <source>
        <dbReference type="SAM" id="MobiDB-lite"/>
    </source>
</evidence>